<comment type="caution">
    <text evidence="2">The sequence shown here is derived from an EMBL/GenBank/DDBJ whole genome shotgun (WGS) entry which is preliminary data.</text>
</comment>
<reference evidence="3" key="1">
    <citation type="journal article" date="2019" name="Int. J. Syst. Evol. Microbiol.">
        <title>The Global Catalogue of Microorganisms (GCM) 10K type strain sequencing project: providing services to taxonomists for standard genome sequencing and annotation.</title>
        <authorList>
            <consortium name="The Broad Institute Genomics Platform"/>
            <consortium name="The Broad Institute Genome Sequencing Center for Infectious Disease"/>
            <person name="Wu L."/>
            <person name="Ma J."/>
        </authorList>
    </citation>
    <scope>NUCLEOTIDE SEQUENCE [LARGE SCALE GENOMIC DNA]</scope>
    <source>
        <strain evidence="3">KCTC 52438</strain>
    </source>
</reference>
<dbReference type="Proteomes" id="UP001595476">
    <property type="component" value="Unassembled WGS sequence"/>
</dbReference>
<dbReference type="RefSeq" id="WP_386721147.1">
    <property type="nucleotide sequence ID" value="NZ_JBHRSZ010000004.1"/>
</dbReference>
<evidence type="ECO:0000259" key="1">
    <source>
        <dbReference type="Pfam" id="PF12680"/>
    </source>
</evidence>
<dbReference type="Gene3D" id="3.10.450.50">
    <property type="match status" value="1"/>
</dbReference>
<accession>A0ABV7HKA4</accession>
<dbReference type="InterPro" id="IPR037401">
    <property type="entry name" value="SnoaL-like"/>
</dbReference>
<feature type="domain" description="SnoaL-like" evidence="1">
    <location>
        <begin position="14"/>
        <end position="136"/>
    </location>
</feature>
<proteinExistence type="predicted"/>
<dbReference type="InterPro" id="IPR032710">
    <property type="entry name" value="NTF2-like_dom_sf"/>
</dbReference>
<organism evidence="2 3">
    <name type="scientific">Litoribrevibacter euphylliae</name>
    <dbReference type="NCBI Taxonomy" id="1834034"/>
    <lineage>
        <taxon>Bacteria</taxon>
        <taxon>Pseudomonadati</taxon>
        <taxon>Pseudomonadota</taxon>
        <taxon>Gammaproteobacteria</taxon>
        <taxon>Oceanospirillales</taxon>
        <taxon>Oceanospirillaceae</taxon>
        <taxon>Litoribrevibacter</taxon>
    </lineage>
</organism>
<evidence type="ECO:0000313" key="2">
    <source>
        <dbReference type="EMBL" id="MFC3151767.1"/>
    </source>
</evidence>
<dbReference type="SUPFAM" id="SSF54427">
    <property type="entry name" value="NTF2-like"/>
    <property type="match status" value="1"/>
</dbReference>
<keyword evidence="3" id="KW-1185">Reference proteome</keyword>
<protein>
    <submittedName>
        <fullName evidence="2">Nuclear transport factor 2 family protein</fullName>
    </submittedName>
</protein>
<dbReference type="EMBL" id="JBHRSZ010000004">
    <property type="protein sequence ID" value="MFC3151767.1"/>
    <property type="molecule type" value="Genomic_DNA"/>
</dbReference>
<sequence length="155" mass="18207">MTTEEKLSFQSVLEAFSNDFSNQRLDSVIEYFSDHAEYRELGGKVIVGKANIRQALRRVFEGAYGKLTFIPKHILINEDDREVCFVWMCQHNLIDKPGLSRTNKLIFTLLKLWYGKRFHWEGVDYFIFDDQGKIVSKQTYGKSQMPRFISGVFDY</sequence>
<evidence type="ECO:0000313" key="3">
    <source>
        <dbReference type="Proteomes" id="UP001595476"/>
    </source>
</evidence>
<gene>
    <name evidence="2" type="ORF">ACFOEK_12075</name>
</gene>
<dbReference type="Pfam" id="PF12680">
    <property type="entry name" value="SnoaL_2"/>
    <property type="match status" value="1"/>
</dbReference>
<name>A0ABV7HKA4_9GAMM</name>